<dbReference type="GO" id="GO:0003677">
    <property type="term" value="F:DNA binding"/>
    <property type="evidence" value="ECO:0007669"/>
    <property type="project" value="InterPro"/>
</dbReference>
<evidence type="ECO:0000313" key="5">
    <source>
        <dbReference type="EMBL" id="CAL6043413.1"/>
    </source>
</evidence>
<feature type="coiled-coil region" evidence="1">
    <location>
        <begin position="2055"/>
        <end position="2167"/>
    </location>
</feature>
<feature type="region of interest" description="Disordered" evidence="2">
    <location>
        <begin position="3634"/>
        <end position="3668"/>
    </location>
</feature>
<feature type="domain" description="ELK" evidence="3">
    <location>
        <begin position="3227"/>
        <end position="3248"/>
    </location>
</feature>
<reference evidence="5 6" key="2">
    <citation type="submission" date="2024-07" db="EMBL/GenBank/DDBJ databases">
        <authorList>
            <person name="Akdeniz Z."/>
        </authorList>
    </citation>
    <scope>NUCLEOTIDE SEQUENCE [LARGE SCALE GENOMIC DNA]</scope>
</reference>
<feature type="coiled-coil region" evidence="1">
    <location>
        <begin position="607"/>
        <end position="641"/>
    </location>
</feature>
<feature type="domain" description="ELK" evidence="3">
    <location>
        <begin position="3135"/>
        <end position="3156"/>
    </location>
</feature>
<feature type="coiled-coil region" evidence="1">
    <location>
        <begin position="1542"/>
        <end position="1654"/>
    </location>
</feature>
<feature type="coiled-coil region" evidence="1">
    <location>
        <begin position="3233"/>
        <end position="3374"/>
    </location>
</feature>
<feature type="coiled-coil region" evidence="1">
    <location>
        <begin position="1694"/>
        <end position="1746"/>
    </location>
</feature>
<gene>
    <name evidence="5" type="ORF">HINF_LOCUS40060</name>
    <name evidence="4" type="ORF">HINF_LOCUS43612</name>
</gene>
<feature type="coiled-coil region" evidence="1">
    <location>
        <begin position="278"/>
        <end position="312"/>
    </location>
</feature>
<feature type="coiled-coil region" evidence="1">
    <location>
        <begin position="2207"/>
        <end position="2259"/>
    </location>
</feature>
<feature type="coiled-coil region" evidence="1">
    <location>
        <begin position="936"/>
        <end position="970"/>
    </location>
</feature>
<reference evidence="4" key="1">
    <citation type="submission" date="2023-06" db="EMBL/GenBank/DDBJ databases">
        <authorList>
            <person name="Kurt Z."/>
        </authorList>
    </citation>
    <scope>NUCLEOTIDE SEQUENCE</scope>
</reference>
<feature type="domain" description="ELK" evidence="3">
    <location>
        <begin position="2109"/>
        <end position="2130"/>
    </location>
</feature>
<feature type="domain" description="ELK" evidence="3">
    <location>
        <begin position="2622"/>
        <end position="2643"/>
    </location>
</feature>
<dbReference type="SMART" id="SM01188">
    <property type="entry name" value="ELK"/>
    <property type="match status" value="8"/>
</dbReference>
<accession>A0AA86QLG7</accession>
<evidence type="ECO:0000313" key="4">
    <source>
        <dbReference type="EMBL" id="CAI9955967.1"/>
    </source>
</evidence>
<feature type="coiled-coil region" evidence="1">
    <location>
        <begin position="2720"/>
        <end position="2772"/>
    </location>
</feature>
<evidence type="ECO:0000259" key="3">
    <source>
        <dbReference type="SMART" id="SM01188"/>
    </source>
</evidence>
<dbReference type="Proteomes" id="UP001642409">
    <property type="component" value="Unassembled WGS sequence"/>
</dbReference>
<feature type="coiled-coil region" evidence="1">
    <location>
        <begin position="1265"/>
        <end position="1299"/>
    </location>
</feature>
<comment type="caution">
    <text evidence="4">The sequence shown here is derived from an EMBL/GenBank/DDBJ whole genome shotgun (WGS) entry which is preliminary data.</text>
</comment>
<dbReference type="EMBL" id="CATOUU010000869">
    <property type="protein sequence ID" value="CAI9955967.1"/>
    <property type="molecule type" value="Genomic_DNA"/>
</dbReference>
<dbReference type="EMBL" id="CAXDID020000157">
    <property type="protein sequence ID" value="CAL6043413.1"/>
    <property type="molecule type" value="Genomic_DNA"/>
</dbReference>
<feature type="domain" description="ELK" evidence="3">
    <location>
        <begin position="2714"/>
        <end position="2735"/>
    </location>
</feature>
<keyword evidence="6" id="KW-1185">Reference proteome</keyword>
<evidence type="ECO:0000313" key="6">
    <source>
        <dbReference type="Proteomes" id="UP001642409"/>
    </source>
</evidence>
<feature type="coiled-coil region" evidence="1">
    <location>
        <begin position="3074"/>
        <end position="3193"/>
    </location>
</feature>
<proteinExistence type="predicted"/>
<protein>
    <recommendedName>
        <fullName evidence="3">ELK domain-containing protein</fullName>
    </recommendedName>
</protein>
<feature type="domain" description="ELK" evidence="3">
    <location>
        <begin position="1596"/>
        <end position="1617"/>
    </location>
</feature>
<sequence length="3976" mass="455442">MLMRQRELDWCAAQVKLNALADLKANCDPKEYAKLEQECSNLLAELLVPYNKCVKNQMQVKPTEYQFERMPYSVMIETALEKKPELAVKGLSKVDKSQLPSAIKQMVAQAQFVSDEVATFITQQKQVKHPQVEDFTAVADFEKVFQNVVQKGTDGKILDILDKTMKNMRGNLTLKTLTELAMKKTLDSIKTQLQQNVTQNQQELKKVIENLRKVGSKESLLYADQLEKLFREEQDFQQKSGQLKDCESAAQMLEQYKGRNVGHQMEQILAAYQDDAKLAKVQEERAKSAKEAADAQNKYELQMQQLLAALQEAKTPEEKARIQKQIDDLMLMRQRELDQKAAQDKLNALADLKANCDPKEYAKLEQECSNLLAELLVPYNKCVKNQMQVKPTEYQFERMPYSVMIETALEKKPELAVKGLSKVDKSQLPSAIKQMVAQAQFVSDEVAKFITQQKQVKHPQVEDFTAVADFEKVFQNVVQKGTDGKILDILDKTMKNMRGNLTLKTLTELAMKKTLDSIKTQLQQNVTQNQQELKKVIENLRKVGSKESLLYADQLEKLFREEQDFQQKSGQLKDCESAAQMLEQYKGRNVGHQMEQILAAYQDDAKLAKVQEERAKSAKEAADAQNKYELQMQQLLAALQEAKTPEEKARIQKQIDDLMLMRQRELDQKAAQDKLNALADLKANCDPKEYAKLEQECSNLLAELLVPYNKCVKNQMQVKPTEYQFERMPYAVMIETALEKKPELAVKGLSKVDKSQLPSAIKQMVAQAQFVSDEVAKFITQQKQVKHPQVEDFTAVADFEKVFQNVVQKGTDGKILDILDKTMKNMRGNLTLKTLTELAMKKTLDSIKTQLQQNVTQNQQELKKVIENLRKVGSKESLLYADQLEKLFREEQDFQQKSGQLKDCESAAQMLEQYKGRNVGHQMEQILAAYQDDAKLAKVQEERAKSAKKAADAQNKYELQMQQLLAALQEAKTPEEKARIQKQIDDLMLMRQRELDQKAAQDKLNALADLKANCDPKEYAKLEQECSNLLAELLVPYNKCVKNQMQVKPTEYQFERMPYSVMIETALEKKPELAVKGLSKVDKSQLPSAIKQMVAQAQFVSDEVATFITQQKQVKHPQVEDFTAVADFEKVFQNVVQKGTDGKILDILDKTMKNMRGNLTLKTLTELAMKKTLDSIKTQLQQNVTQNQQELKKVIENLRKVGSKESLLYADQLEKLFREEQDFQQKSGQLKDCESAAQMLEQYKGRNVGHQMEQILAAYQDDAKLAKVQEERAKSAKEAADAQNKYELQMQQLLAALQEAKTPEEKARIQKQIDDLMLMRQRELDQKAAQDKLNALADLKANCDPKEYAKLEQECSNLLAELLVPYNKCVKNQMQVKPTEYQFERMPYSVMIETALEKKPELAVKGLSKVDKSQLPSAKQQIQAQSAFICEENNNFMKKQQEVKNPDLEHISLLIELEKTCANLAQKANSGSVIDILMNTMRGMRGNLTLRALTERSLKETKDKAVNQIQQQSDDYLKNLREKMLALRKKGTKEAEQYAKYLEKIIKEEEGYQEKIRNAKDGEQAVQLLNEYKQRDTENLIEETMKKYEEDAQKAQLQSQLLAQIDDQIAKIQQHISDLQKVGTKDALAAIQQLEQLLKQEQEFKKKVADAKDQKELQGVTDAYKSHNTPQKVDEIMSAFQLSNKKEQLRGKLLQDVTDSINKLQDEIAKYKKIGTKEALKAAADLEKLQQQQQQLLTDVQNSEQEGQLLKLQQQISEFGLQQKIDNINQTYENDINFIKAQQQRAQSAKEAADAQNKYELQMQQLLAALQEAKTPEEKARIQKQIDDLMLMRQRELDQKAAQDKLNALADLKANCDPKEYAKLEQECSNLLAELLVPYNKCVKNQMQVKPTEYQFERMPYSVMIETALEKKPELAVKGLSKVDKSQLPSAKQQIQAQSAFICEENNNFMKKQQEVKNPDLEHISLLIELEKTCANLAQKANSGSVIDILMNTMRGMRGNLTLRALTERSLKETKDKAVNQIQQQSDDYLKNLREKMLALRKKGTKEAEQYAKYLEKIIKEEEGYQEKIRNAKDGEQAVQLLNEYKQRDTENLIEETMKKYEEDAQKAQLQSQLLAQIDDQIAKIQQHISDLQKVGTKDALAAIQQLEQLLKQEQEFKKKVADAKDQKELQGVTDAYKSHNTPQKVDEIMSAFQLSNKKEQLRGKLLQDVTDSINKLQDEIAKYKKIGTKEALKAAADLEKLQQQQQQLLTDVQNSEQEGQLLKLQQQISEFGLQQKIDNINQTYENDINFIKAQQQRAQSAKEAADAQNKYELQMQQLLAALQEAKTPEEKARIQKQIDDLMLMRQRELDQKAAQDKLNALADLKANCDPKEYAKLEQECSNLLAELLVPYNKCVKNQMQVKPTEYQFERMPYSVMIETALEKKPELAVKGLSKVDKSQLPSAKQQIQAQSAFICEENNNFMKKQQEVKNPDLEHISLLIELEKTCANLAQKANSGSVIDILMNTMRGMRGNLTLRALTERSLKDTIDKVIQEVQQQSAEYLKSLRDKLLSLRKKGTKEADQSANELEKIIKEQEGYQEKIRNAKDGEQAVQLLNEYKQRDTENLIEETMKKYEEDAQKAQLQSQLLAQIDDQIAKIQQHISDLQKVGTKDALAAIQQLEQLLKQEQEFKKKVADAKDQKELQGVTDAYKSHNTPQKVDEIMSAFQLSNKKEQLRGKLLQDVTDSINKLQDEIAKYKKIGTKEALKAAADLEKLLQQQQQLLTDVQNSEQEGQLLKLQQQISEFGLQQKIDNINQTYENDINFIKAQQQRAQSAKEAADAQNKYELQMQQLLAALQEAKTPEEKARIQKQIDDLMLMRQRELDQKAAQDKLNALADLKANCDPKEYAKLEQECSNLLAELLVPYNKCVKNQMQVKPTEYQFERMPYSVMIETALEKKPELAVKGLSKVDKSQLPSAKQQIQAQSAFICEENNNFMKKQQEVKNPDLEHISLLIELEKTCANLAQKANSGSVIDILMNTMRGMRGNLTLRALTERSLKDTIDKVIQEVQQQSAEYLKSLRDKLLSLRKKGTKEADQSANELEKIIKEQEGYQEKIRNAKDGEQAVQLLNEYKQRDTENLIEETMKKYEEDAQKAQLQSQLLAQIDDQIAKIQQHISDLQKVGTKDALAAIQQLEQLLKQEQEFKKKVADAKDQKELQGVTDAYKSHNTPQKVDEIMSAFQLSNKKEQLRGKLLQDVTDSINKLQDEIAKYKKIGTKEALKAAADLEKLLQNWQSLQKQISEATDINQLALLLDQFKKQNLPQDIADISAEYENSLKRQLLQNKALENLTAQQLETQQLIDMLTSIGTENALDAVKQLQQHLSELNSKIQNIQTAPNDLLQQYCEPSDFNSTLLANYKKLQNDEMNSMRAEVMKRIIEFRQTAHVTPGKELEPLVDQCRIKDAPVETAQLIVQLKTELKQKLIKFANDFIQQINDQIDVLGQIDSPEAKEALKILLEMQQNEQNIVNAVKNNETPPLPSNYDEFNKIKNTQYLPSMDKATLEKLRQRILDASTVMYNAIAERIGQLQEDGSTEALAIADLLIPYLIKETEIQEQLTNAGEKELEKIFKEYIERDISELVGLLKEFGNNAIKAQASLTQSAGSSRQQSKRTRKSTRTNSRSRVAKRKQVGLSQEDFDKRLQDMLILQMQAKNDKDRAKIKSDIDQFICSQEEAIQEEMQFENQEQINRMQDVLGGKATKLIIAEYSDLLKQLQDAYAEYRGKLLNIQRCDYVFDVKGYVDIIETLAAFDSTTNVRCMPSYDVKYINNYKQVVLKESDTFIEALDMVVEHQQTFRNPNINDIAMVKELEAKFQKIVQSAKSCETVQQLVNAFDDIRECIKFKLLDLDSVTRTMETMIQKILDTSTNAYNILVECVNELQSIATPDALAKSELLLPLIVEEQELQEQAMQMTECDSIFKLYNDYLQKDPLFKMKQILARK</sequence>
<organism evidence="4">
    <name type="scientific">Hexamita inflata</name>
    <dbReference type="NCBI Taxonomy" id="28002"/>
    <lineage>
        <taxon>Eukaryota</taxon>
        <taxon>Metamonada</taxon>
        <taxon>Diplomonadida</taxon>
        <taxon>Hexamitidae</taxon>
        <taxon>Hexamitinae</taxon>
        <taxon>Hexamita</taxon>
    </lineage>
</organism>
<dbReference type="InterPro" id="IPR005539">
    <property type="entry name" value="ELK_dom"/>
</dbReference>
<feature type="domain" description="ELK" evidence="3">
    <location>
        <begin position="1688"/>
        <end position="1709"/>
    </location>
</feature>
<evidence type="ECO:0000256" key="2">
    <source>
        <dbReference type="SAM" id="MobiDB-lite"/>
    </source>
</evidence>
<feature type="coiled-coil region" evidence="1">
    <location>
        <begin position="2561"/>
        <end position="2680"/>
    </location>
</feature>
<feature type="domain" description="ELK" evidence="3">
    <location>
        <begin position="2201"/>
        <end position="2222"/>
    </location>
</feature>
<evidence type="ECO:0000256" key="1">
    <source>
        <dbReference type="SAM" id="Coils"/>
    </source>
</evidence>
<keyword evidence="1" id="KW-0175">Coiled coil</keyword>
<name>A0AA86QLG7_9EUKA</name>